<keyword evidence="9" id="KW-1185">Reference proteome</keyword>
<dbReference type="CDD" id="cd08977">
    <property type="entry name" value="SusD"/>
    <property type="match status" value="1"/>
</dbReference>
<keyword evidence="3" id="KW-0732">Signal</keyword>
<evidence type="ECO:0000256" key="3">
    <source>
        <dbReference type="ARBA" id="ARBA00022729"/>
    </source>
</evidence>
<keyword evidence="4" id="KW-0472">Membrane</keyword>
<organism evidence="8 9">
    <name type="scientific">Mucilaginibacter ginsenosidivorax</name>
    <dbReference type="NCBI Taxonomy" id="862126"/>
    <lineage>
        <taxon>Bacteria</taxon>
        <taxon>Pseudomonadati</taxon>
        <taxon>Bacteroidota</taxon>
        <taxon>Sphingobacteriia</taxon>
        <taxon>Sphingobacteriales</taxon>
        <taxon>Sphingobacteriaceae</taxon>
        <taxon>Mucilaginibacter</taxon>
    </lineage>
</organism>
<gene>
    <name evidence="8" type="ORF">FSB76_04210</name>
</gene>
<protein>
    <submittedName>
        <fullName evidence="8">RagB/SusD family nutrient uptake outer membrane protein</fullName>
    </submittedName>
</protein>
<dbReference type="EMBL" id="CP042437">
    <property type="protein sequence ID" value="QEC75184.1"/>
    <property type="molecule type" value="Genomic_DNA"/>
</dbReference>
<feature type="domain" description="RagB/SusD" evidence="6">
    <location>
        <begin position="337"/>
        <end position="569"/>
    </location>
</feature>
<dbReference type="InterPro" id="IPR033985">
    <property type="entry name" value="SusD-like_N"/>
</dbReference>
<feature type="domain" description="SusD-like N-terminal" evidence="7">
    <location>
        <begin position="86"/>
        <end position="219"/>
    </location>
</feature>
<comment type="similarity">
    <text evidence="2">Belongs to the SusD family.</text>
</comment>
<dbReference type="Proteomes" id="UP000321362">
    <property type="component" value="Chromosome"/>
</dbReference>
<dbReference type="PROSITE" id="PS51257">
    <property type="entry name" value="PROKAR_LIPOPROTEIN"/>
    <property type="match status" value="1"/>
</dbReference>
<evidence type="ECO:0000313" key="9">
    <source>
        <dbReference type="Proteomes" id="UP000321362"/>
    </source>
</evidence>
<comment type="subcellular location">
    <subcellularLocation>
        <location evidence="1">Cell outer membrane</location>
    </subcellularLocation>
</comment>
<proteinExistence type="inferred from homology"/>
<evidence type="ECO:0000256" key="1">
    <source>
        <dbReference type="ARBA" id="ARBA00004442"/>
    </source>
</evidence>
<sequence>MKRISIYLYTCLFLGLMLTACKKTLVEAPKSTLTPAFFTTTQGFQAGLTAAYAGFRTIWGPDTYFEMTVPGTDEFIAGNDGNNGLVKYNSNFNTADGIVAGIWKNCYTYINTCNGLIDNAPSGLDAATKASLIGEAKFLRANYYFILVQFWGDVTLNKSFQATPTTSATRAPMADVYTFIIQDLKDAIAALPTGPLTNGVQPGRATKAAAEHMLAKVYLTRAGSSAKQADDYKNAYTNAIDLITNVAPGAGLKLQQDFGKVFAEGNETNSEILWTVQHTTTLAYNGSATQNNSGPDNLLCHLFVPKYEVQPGMQRSTLYGRPYIRVVPTHWLTDTVFKERVNDQRYNKTFQTMWLCNNAASIPNWPNPLPAGAPAGAQPGAPKYTVGDTAIWMPGYAMTSSQIAGYRYQVIPPGKYSIALSPAMIKYFDTKRPDQNSPSSRPIIIYRLAETYLIAAEALYMDGRATDAVSYINAVRERAAYPSGNVVAMDITADKLSLDFILDERSRELCGELVRWLDLVRTGKLLERVKLHNTDGKSNIKPFHVLRPIPQTQIDATITGTPYPQNPGW</sequence>
<reference evidence="8 9" key="1">
    <citation type="journal article" date="2013" name="J. Microbiol.">
        <title>Mucilaginibacter ginsenosidivorax sp. nov., with ginsenoside converting activity isolated from sediment.</title>
        <authorList>
            <person name="Kim J.K."/>
            <person name="Choi T.E."/>
            <person name="Liu Q.M."/>
            <person name="Park H.Y."/>
            <person name="Yi T.H."/>
            <person name="Yoon M.H."/>
            <person name="Kim S.C."/>
            <person name="Im W.T."/>
        </authorList>
    </citation>
    <scope>NUCLEOTIDE SEQUENCE [LARGE SCALE GENOMIC DNA]</scope>
    <source>
        <strain evidence="8 9">KHI28</strain>
    </source>
</reference>
<dbReference type="SUPFAM" id="SSF48452">
    <property type="entry name" value="TPR-like"/>
    <property type="match status" value="1"/>
</dbReference>
<evidence type="ECO:0000259" key="7">
    <source>
        <dbReference type="Pfam" id="PF14322"/>
    </source>
</evidence>
<evidence type="ECO:0000256" key="2">
    <source>
        <dbReference type="ARBA" id="ARBA00006275"/>
    </source>
</evidence>
<accession>A0A5B8VU56</accession>
<dbReference type="GO" id="GO:0009279">
    <property type="term" value="C:cell outer membrane"/>
    <property type="evidence" value="ECO:0007669"/>
    <property type="project" value="UniProtKB-SubCell"/>
</dbReference>
<dbReference type="InterPro" id="IPR012944">
    <property type="entry name" value="SusD_RagB_dom"/>
</dbReference>
<dbReference type="Pfam" id="PF07980">
    <property type="entry name" value="SusD_RagB"/>
    <property type="match status" value="1"/>
</dbReference>
<evidence type="ECO:0000313" key="8">
    <source>
        <dbReference type="EMBL" id="QEC75184.1"/>
    </source>
</evidence>
<dbReference type="InterPro" id="IPR011990">
    <property type="entry name" value="TPR-like_helical_dom_sf"/>
</dbReference>
<keyword evidence="5" id="KW-0998">Cell outer membrane</keyword>
<dbReference type="OrthoDB" id="5694214at2"/>
<evidence type="ECO:0000256" key="4">
    <source>
        <dbReference type="ARBA" id="ARBA00023136"/>
    </source>
</evidence>
<dbReference type="AlphaFoldDB" id="A0A5B8VU56"/>
<evidence type="ECO:0000256" key="5">
    <source>
        <dbReference type="ARBA" id="ARBA00023237"/>
    </source>
</evidence>
<evidence type="ECO:0000259" key="6">
    <source>
        <dbReference type="Pfam" id="PF07980"/>
    </source>
</evidence>
<dbReference type="RefSeq" id="WP_147052338.1">
    <property type="nucleotide sequence ID" value="NZ_CP042437.1"/>
</dbReference>
<dbReference type="Pfam" id="PF14322">
    <property type="entry name" value="SusD-like_3"/>
    <property type="match status" value="1"/>
</dbReference>
<dbReference type="Gene3D" id="1.25.40.390">
    <property type="match status" value="1"/>
</dbReference>
<name>A0A5B8VU56_9SPHI</name>
<dbReference type="KEGG" id="mgk:FSB76_04210"/>